<gene>
    <name evidence="2" type="ORF">LTR78_006446</name>
</gene>
<evidence type="ECO:0000313" key="2">
    <source>
        <dbReference type="EMBL" id="KAK3673542.1"/>
    </source>
</evidence>
<sequence length="249" mass="27839">MISLVARSPQASGDDHAGLPQSHTDKLEIVQAAPLLRLPQELCDRIDGYVYLDRKSSTAARKRAKLQSSSWVSSTSLRFSPTIHFREHIALTQTCRQLRTETRFLPYKPCGFVVKVATPILPIHRHCVRAQKDTWCASPALIAIAKYLRVLGAAVAMMDTLLVVEGGRCGSTYSLTKKIKDARKVVEIKLEGSKVHLLGVGCALIQQVMRILFASYVEVFEEAGFAVEWYFGSDMILEDIKIRSWMTES</sequence>
<accession>A0AAE0WKT1</accession>
<feature type="region of interest" description="Disordered" evidence="1">
    <location>
        <begin position="1"/>
        <end position="20"/>
    </location>
</feature>
<comment type="caution">
    <text evidence="2">The sequence shown here is derived from an EMBL/GenBank/DDBJ whole genome shotgun (WGS) entry which is preliminary data.</text>
</comment>
<keyword evidence="3" id="KW-1185">Reference proteome</keyword>
<reference evidence="2" key="1">
    <citation type="submission" date="2023-07" db="EMBL/GenBank/DDBJ databases">
        <title>Black Yeasts Isolated from many extreme environments.</title>
        <authorList>
            <person name="Coleine C."/>
            <person name="Stajich J.E."/>
            <person name="Selbmann L."/>
        </authorList>
    </citation>
    <scope>NUCLEOTIDE SEQUENCE</scope>
    <source>
        <strain evidence="2">CCFEE 5485</strain>
    </source>
</reference>
<dbReference type="AlphaFoldDB" id="A0AAE0WKT1"/>
<name>A0AAE0WKT1_9PEZI</name>
<evidence type="ECO:0000256" key="1">
    <source>
        <dbReference type="SAM" id="MobiDB-lite"/>
    </source>
</evidence>
<dbReference type="Proteomes" id="UP001274830">
    <property type="component" value="Unassembled WGS sequence"/>
</dbReference>
<protein>
    <submittedName>
        <fullName evidence="2">Uncharacterized protein</fullName>
    </submittedName>
</protein>
<dbReference type="EMBL" id="JAUTXT010000024">
    <property type="protein sequence ID" value="KAK3673542.1"/>
    <property type="molecule type" value="Genomic_DNA"/>
</dbReference>
<proteinExistence type="predicted"/>
<organism evidence="2 3">
    <name type="scientific">Recurvomyces mirabilis</name>
    <dbReference type="NCBI Taxonomy" id="574656"/>
    <lineage>
        <taxon>Eukaryota</taxon>
        <taxon>Fungi</taxon>
        <taxon>Dikarya</taxon>
        <taxon>Ascomycota</taxon>
        <taxon>Pezizomycotina</taxon>
        <taxon>Dothideomycetes</taxon>
        <taxon>Dothideomycetidae</taxon>
        <taxon>Mycosphaerellales</taxon>
        <taxon>Teratosphaeriaceae</taxon>
        <taxon>Recurvomyces</taxon>
    </lineage>
</organism>
<evidence type="ECO:0000313" key="3">
    <source>
        <dbReference type="Proteomes" id="UP001274830"/>
    </source>
</evidence>